<evidence type="ECO:0000313" key="3">
    <source>
        <dbReference type="Proteomes" id="UP001589568"/>
    </source>
</evidence>
<dbReference type="EMBL" id="JBHMCF010000051">
    <property type="protein sequence ID" value="MFB9476431.1"/>
    <property type="molecule type" value="Genomic_DNA"/>
</dbReference>
<accession>A0ABV5P2P4</accession>
<keyword evidence="3" id="KW-1185">Reference proteome</keyword>
<proteinExistence type="predicted"/>
<feature type="chain" id="PRO_5046594215" description="Secreted protein" evidence="1">
    <location>
        <begin position="25"/>
        <end position="150"/>
    </location>
</feature>
<comment type="caution">
    <text evidence="2">The sequence shown here is derived from an EMBL/GenBank/DDBJ whole genome shotgun (WGS) entry which is preliminary data.</text>
</comment>
<dbReference type="Proteomes" id="UP001589568">
    <property type="component" value="Unassembled WGS sequence"/>
</dbReference>
<sequence>MVRAMAVVVAALAAVFLPLSPAHAAYGPDQPVYIQLNATDPSNTGLARLEGTIAFDDGDTMFRYAVRLCWLHAYPAPNLRIYVNGSTQIWPVSTGTTSTPGCQMTTLYAAEVAHGAAVANVRFEVTGGWFYPGSQYNTRTKSYTSDNPFT</sequence>
<evidence type="ECO:0008006" key="4">
    <source>
        <dbReference type="Google" id="ProtNLM"/>
    </source>
</evidence>
<evidence type="ECO:0000313" key="2">
    <source>
        <dbReference type="EMBL" id="MFB9476431.1"/>
    </source>
</evidence>
<gene>
    <name evidence="2" type="ORF">ACFFR3_43655</name>
</gene>
<keyword evidence="1" id="KW-0732">Signal</keyword>
<feature type="signal peptide" evidence="1">
    <location>
        <begin position="1"/>
        <end position="24"/>
    </location>
</feature>
<name>A0ABV5P2P4_9ACTN</name>
<organism evidence="2 3">
    <name type="scientific">Nonomuraea salmonea</name>
    <dbReference type="NCBI Taxonomy" id="46181"/>
    <lineage>
        <taxon>Bacteria</taxon>
        <taxon>Bacillati</taxon>
        <taxon>Actinomycetota</taxon>
        <taxon>Actinomycetes</taxon>
        <taxon>Streptosporangiales</taxon>
        <taxon>Streptosporangiaceae</taxon>
        <taxon>Nonomuraea</taxon>
    </lineage>
</organism>
<evidence type="ECO:0000256" key="1">
    <source>
        <dbReference type="SAM" id="SignalP"/>
    </source>
</evidence>
<protein>
    <recommendedName>
        <fullName evidence="4">Secreted protein</fullName>
    </recommendedName>
</protein>
<dbReference type="RefSeq" id="WP_364369640.1">
    <property type="nucleotide sequence ID" value="NZ_JBHMCF010000051.1"/>
</dbReference>
<reference evidence="2 3" key="1">
    <citation type="submission" date="2024-09" db="EMBL/GenBank/DDBJ databases">
        <authorList>
            <person name="Sun Q."/>
            <person name="Mori K."/>
        </authorList>
    </citation>
    <scope>NUCLEOTIDE SEQUENCE [LARGE SCALE GENOMIC DNA]</scope>
    <source>
        <strain evidence="2 3">JCM 3324</strain>
    </source>
</reference>